<protein>
    <submittedName>
        <fullName evidence="2">Uncharacterized protein</fullName>
    </submittedName>
</protein>
<keyword evidence="1" id="KW-0472">Membrane</keyword>
<dbReference type="HOGENOM" id="CLU_1607226_0_0_2"/>
<keyword evidence="3" id="KW-1185">Reference proteome</keyword>
<feature type="transmembrane region" description="Helical" evidence="1">
    <location>
        <begin position="135"/>
        <end position="158"/>
    </location>
</feature>
<organism evidence="2 3">
    <name type="scientific">Staphylothermus hellenicus (strain DSM 12710 / JCM 10830 / BK20S6-10-b1 / P8)</name>
    <dbReference type="NCBI Taxonomy" id="591019"/>
    <lineage>
        <taxon>Archaea</taxon>
        <taxon>Thermoproteota</taxon>
        <taxon>Thermoprotei</taxon>
        <taxon>Desulfurococcales</taxon>
        <taxon>Desulfurococcaceae</taxon>
        <taxon>Staphylothermus</taxon>
    </lineage>
</organism>
<name>D7D8X4_STAHD</name>
<keyword evidence="1" id="KW-0812">Transmembrane</keyword>
<dbReference type="RefSeq" id="WP_013143418.1">
    <property type="nucleotide sequence ID" value="NC_014205.1"/>
</dbReference>
<evidence type="ECO:0000256" key="1">
    <source>
        <dbReference type="SAM" id="Phobius"/>
    </source>
</evidence>
<dbReference type="Proteomes" id="UP000002573">
    <property type="component" value="Chromosome"/>
</dbReference>
<sequence>MEQDVKRLMKKEILIAVIGGILAISALFLVYISDLYVLANPIYCEEKLIDKNFTQIPMNSTVLYFYPNSSSYRTKLSITGDHGVIVLGSRVYNLTLLKKINKNLIGIARFNVTYVEGNISYSYIIERIYKPYNFLALPAFFLAMIGNVAVIISLYRIIMLRARIQ</sequence>
<feature type="transmembrane region" description="Helical" evidence="1">
    <location>
        <begin position="12"/>
        <end position="32"/>
    </location>
</feature>
<proteinExistence type="predicted"/>
<dbReference type="AlphaFoldDB" id="D7D8X4"/>
<gene>
    <name evidence="2" type="ordered locus">Shell_1118</name>
</gene>
<evidence type="ECO:0000313" key="2">
    <source>
        <dbReference type="EMBL" id="ADI32220.1"/>
    </source>
</evidence>
<reference evidence="3" key="1">
    <citation type="submission" date="2010-05" db="EMBL/GenBank/DDBJ databases">
        <title>Complete sequence of Staphylothermus hellenicus DSM 12710.</title>
        <authorList>
            <consortium name="US DOE Joint Genome Institute"/>
            <person name="Lucas S."/>
            <person name="Copeland A."/>
            <person name="Lapidus A."/>
            <person name="Cheng J.-F."/>
            <person name="Bruce D."/>
            <person name="Goodwin L."/>
            <person name="Pitluck S."/>
            <person name="Davenport K."/>
            <person name="Detter J.C."/>
            <person name="Han C."/>
            <person name="Tapia R."/>
            <person name="Larimer F."/>
            <person name="Land M."/>
            <person name="Hauser L."/>
            <person name="Kyrpides N."/>
            <person name="Mikhailova N."/>
            <person name="Anderson I.J."/>
            <person name="Woyke T."/>
        </authorList>
    </citation>
    <scope>NUCLEOTIDE SEQUENCE [LARGE SCALE GENOMIC DNA]</scope>
    <source>
        <strain evidence="3">DSM 12710 / JCM 10830 / BK20S6-10-b1 / P8</strain>
    </source>
</reference>
<evidence type="ECO:0000313" key="3">
    <source>
        <dbReference type="Proteomes" id="UP000002573"/>
    </source>
</evidence>
<accession>D7D8X4</accession>
<keyword evidence="1" id="KW-1133">Transmembrane helix</keyword>
<reference evidence="2 3" key="2">
    <citation type="journal article" date="2011" name="Stand. Genomic Sci.">
        <title>Complete genome sequence of Staphylothermus hellenicus P8.</title>
        <authorList>
            <person name="Anderson I."/>
            <person name="Wirth R."/>
            <person name="Lucas S."/>
            <person name="Copeland A."/>
            <person name="Lapidus A."/>
            <person name="Cheng J.F."/>
            <person name="Goodwin L."/>
            <person name="Pitluck S."/>
            <person name="Davenport K."/>
            <person name="Detter J.C."/>
            <person name="Han C."/>
            <person name="Tapia R."/>
            <person name="Land M."/>
            <person name="Hauser L."/>
            <person name="Pati A."/>
            <person name="Mikhailova N."/>
            <person name="Woyke T."/>
            <person name="Klenk H.P."/>
            <person name="Kyrpides N."/>
            <person name="Ivanova N."/>
        </authorList>
    </citation>
    <scope>NUCLEOTIDE SEQUENCE [LARGE SCALE GENOMIC DNA]</scope>
    <source>
        <strain evidence="3">DSM 12710 / JCM 10830 / BK20S6-10-b1 / P8</strain>
    </source>
</reference>
<dbReference type="GeneID" id="9234407"/>
<dbReference type="OrthoDB" id="377777at2157"/>
<dbReference type="EMBL" id="CP002051">
    <property type="protein sequence ID" value="ADI32220.1"/>
    <property type="molecule type" value="Genomic_DNA"/>
</dbReference>
<dbReference type="KEGG" id="shc:Shell_1118"/>
<dbReference type="STRING" id="591019.Shell_1118"/>
<dbReference type="eggNOG" id="arCOG05872">
    <property type="taxonomic scope" value="Archaea"/>
</dbReference>